<dbReference type="AlphaFoldDB" id="A0A6N8J101"/>
<reference evidence="1 2" key="1">
    <citation type="submission" date="2019-12" db="EMBL/GenBank/DDBJ databases">
        <authorList>
            <person name="Huq M.A."/>
        </authorList>
    </citation>
    <scope>NUCLEOTIDE SEQUENCE [LARGE SCALE GENOMIC DNA]</scope>
    <source>
        <strain evidence="1 2">MAH-25</strain>
    </source>
</reference>
<proteinExistence type="predicted"/>
<name>A0A6N8J101_9BURK</name>
<comment type="caution">
    <text evidence="1">The sequence shown here is derived from an EMBL/GenBank/DDBJ whole genome shotgun (WGS) entry which is preliminary data.</text>
</comment>
<dbReference type="EMBL" id="WSEL01000009">
    <property type="protein sequence ID" value="MVQ32718.1"/>
    <property type="molecule type" value="Genomic_DNA"/>
</dbReference>
<evidence type="ECO:0000313" key="1">
    <source>
        <dbReference type="EMBL" id="MVQ32718.1"/>
    </source>
</evidence>
<keyword evidence="2" id="KW-1185">Reference proteome</keyword>
<gene>
    <name evidence="1" type="ORF">GON04_24895</name>
</gene>
<dbReference type="RefSeq" id="WP_157400646.1">
    <property type="nucleotide sequence ID" value="NZ_WSEL01000009.1"/>
</dbReference>
<protein>
    <submittedName>
        <fullName evidence="1">Uncharacterized protein</fullName>
    </submittedName>
</protein>
<dbReference type="Proteomes" id="UP000469385">
    <property type="component" value="Unassembled WGS sequence"/>
</dbReference>
<accession>A0A6N8J101</accession>
<sequence length="130" mass="14187">MSSALLTAADLVRLAGARRPDGRCPACGGLHCPGWEALPGGFDASVLRQVGTLRDPEVYEPTVEEWHPGGTRTWSADAPIAPAFHPYNKSDVLQCSACGRAFLRWTEYGGYYREDRIRELDAALVVDPRG</sequence>
<organism evidence="1 2">
    <name type="scientific">Ramlibacter pinisoli</name>
    <dbReference type="NCBI Taxonomy" id="2682844"/>
    <lineage>
        <taxon>Bacteria</taxon>
        <taxon>Pseudomonadati</taxon>
        <taxon>Pseudomonadota</taxon>
        <taxon>Betaproteobacteria</taxon>
        <taxon>Burkholderiales</taxon>
        <taxon>Comamonadaceae</taxon>
        <taxon>Ramlibacter</taxon>
    </lineage>
</organism>
<evidence type="ECO:0000313" key="2">
    <source>
        <dbReference type="Proteomes" id="UP000469385"/>
    </source>
</evidence>